<reference evidence="4" key="1">
    <citation type="submission" date="2016-08" db="EMBL/GenBank/DDBJ databases">
        <authorList>
            <person name="Seilhamer J.J."/>
        </authorList>
    </citation>
    <scope>NUCLEOTIDE SEQUENCE</scope>
    <source>
        <strain evidence="4">86</strain>
    </source>
</reference>
<feature type="domain" description="NodB homology" evidence="3">
    <location>
        <begin position="64"/>
        <end position="256"/>
    </location>
</feature>
<dbReference type="SUPFAM" id="SSF88713">
    <property type="entry name" value="Glycoside hydrolase/deacetylase"/>
    <property type="match status" value="1"/>
</dbReference>
<organism evidence="4">
    <name type="scientific">uncultured Sporomusa sp</name>
    <dbReference type="NCBI Taxonomy" id="307249"/>
    <lineage>
        <taxon>Bacteria</taxon>
        <taxon>Bacillati</taxon>
        <taxon>Bacillota</taxon>
        <taxon>Negativicutes</taxon>
        <taxon>Selenomonadales</taxon>
        <taxon>Sporomusaceae</taxon>
        <taxon>Sporomusa</taxon>
        <taxon>environmental samples</taxon>
    </lineage>
</organism>
<sequence length="256" mass="29577">MTLSVLDVPVLMYHKVNPLVIDRNTVHIDNFKQQLQYLAQSGYQTITLAQYQECLTGRQVLPIRPIILTFDDGYEDNFTHVLPLLKQYNMKGTIFVVAGGIGKPCSWLRRHECNQLMTWEQLNKWLEAGMEIGGHTMSHPMLSRLTDAAIRYELEASKELLEQELKTKIEFFCYPYGDLDDRVKTLAQIVGYKAGIAIFNNVSLIHKDIYAIPRVGISSRLPLWEFKLKVSRLYRCFIGMRKIESGLKRVLRRSHG</sequence>
<gene>
    <name evidence="4" type="ORF">KL86SPO_70471</name>
</gene>
<dbReference type="Pfam" id="PF01522">
    <property type="entry name" value="Polysacc_deac_1"/>
    <property type="match status" value="1"/>
</dbReference>
<comment type="subcellular location">
    <subcellularLocation>
        <location evidence="1">Secreted</location>
    </subcellularLocation>
</comment>
<accession>A0A212M1C5</accession>
<protein>
    <submittedName>
        <fullName evidence="4">Polysaccharide deacetylase</fullName>
    </submittedName>
</protein>
<proteinExistence type="predicted"/>
<keyword evidence="2" id="KW-0732">Signal</keyword>
<dbReference type="RefSeq" id="WP_288185987.1">
    <property type="nucleotide sequence ID" value="NZ_LT608335.1"/>
</dbReference>
<dbReference type="CDD" id="cd10918">
    <property type="entry name" value="CE4_NodB_like_5s_6s"/>
    <property type="match status" value="1"/>
</dbReference>
<evidence type="ECO:0000259" key="3">
    <source>
        <dbReference type="PROSITE" id="PS51677"/>
    </source>
</evidence>
<dbReference type="InterPro" id="IPR002509">
    <property type="entry name" value="NODB_dom"/>
</dbReference>
<dbReference type="AlphaFoldDB" id="A0A212M1C5"/>
<dbReference type="InterPro" id="IPR051398">
    <property type="entry name" value="Polysacch_Deacetylase"/>
</dbReference>
<dbReference type="GO" id="GO:0005576">
    <property type="term" value="C:extracellular region"/>
    <property type="evidence" value="ECO:0007669"/>
    <property type="project" value="UniProtKB-SubCell"/>
</dbReference>
<evidence type="ECO:0000256" key="2">
    <source>
        <dbReference type="ARBA" id="ARBA00022729"/>
    </source>
</evidence>
<dbReference type="PANTHER" id="PTHR34216:SF3">
    <property type="entry name" value="POLY-BETA-1,6-N-ACETYL-D-GLUCOSAMINE N-DEACETYLASE"/>
    <property type="match status" value="1"/>
</dbReference>
<dbReference type="GO" id="GO:0005975">
    <property type="term" value="P:carbohydrate metabolic process"/>
    <property type="evidence" value="ECO:0007669"/>
    <property type="project" value="InterPro"/>
</dbReference>
<dbReference type="GO" id="GO:0016810">
    <property type="term" value="F:hydrolase activity, acting on carbon-nitrogen (but not peptide) bonds"/>
    <property type="evidence" value="ECO:0007669"/>
    <property type="project" value="InterPro"/>
</dbReference>
<dbReference type="InterPro" id="IPR011330">
    <property type="entry name" value="Glyco_hydro/deAcase_b/a-brl"/>
</dbReference>
<dbReference type="PANTHER" id="PTHR34216">
    <property type="match status" value="1"/>
</dbReference>
<evidence type="ECO:0000313" key="4">
    <source>
        <dbReference type="EMBL" id="SCM83613.1"/>
    </source>
</evidence>
<name>A0A212M1C5_9FIRM</name>
<evidence type="ECO:0000256" key="1">
    <source>
        <dbReference type="ARBA" id="ARBA00004613"/>
    </source>
</evidence>
<dbReference type="PROSITE" id="PS51677">
    <property type="entry name" value="NODB"/>
    <property type="match status" value="1"/>
</dbReference>
<dbReference type="EMBL" id="FMJE01000007">
    <property type="protein sequence ID" value="SCM83613.1"/>
    <property type="molecule type" value="Genomic_DNA"/>
</dbReference>
<dbReference type="Gene3D" id="3.20.20.370">
    <property type="entry name" value="Glycoside hydrolase/deacetylase"/>
    <property type="match status" value="1"/>
</dbReference>